<dbReference type="Proteomes" id="UP000177626">
    <property type="component" value="Unassembled WGS sequence"/>
</dbReference>
<evidence type="ECO:0000256" key="2">
    <source>
        <dbReference type="ARBA" id="ARBA00022980"/>
    </source>
</evidence>
<comment type="caution">
    <text evidence="5">The sequence shown here is derived from an EMBL/GenBank/DDBJ whole genome shotgun (WGS) entry which is preliminary data.</text>
</comment>
<reference evidence="5 6" key="1">
    <citation type="journal article" date="2016" name="Nat. Commun.">
        <title>Thousands of microbial genomes shed light on interconnected biogeochemical processes in an aquifer system.</title>
        <authorList>
            <person name="Anantharaman K."/>
            <person name="Brown C.T."/>
            <person name="Hug L.A."/>
            <person name="Sharon I."/>
            <person name="Castelle C.J."/>
            <person name="Probst A.J."/>
            <person name="Thomas B.C."/>
            <person name="Singh A."/>
            <person name="Wilkins M.J."/>
            <person name="Karaoz U."/>
            <person name="Brodie E.L."/>
            <person name="Williams K.H."/>
            <person name="Hubbard S.S."/>
            <person name="Banfield J.F."/>
        </authorList>
    </citation>
    <scope>NUCLEOTIDE SEQUENCE [LARGE SCALE GENOMIC DNA]</scope>
</reference>
<evidence type="ECO:0000313" key="5">
    <source>
        <dbReference type="EMBL" id="OGY94143.1"/>
    </source>
</evidence>
<evidence type="ECO:0000313" key="6">
    <source>
        <dbReference type="Proteomes" id="UP000177626"/>
    </source>
</evidence>
<organism evidence="5 6">
    <name type="scientific">Candidatus Komeilibacteria bacterium RIFOXYC1_FULL_37_11</name>
    <dbReference type="NCBI Taxonomy" id="1798555"/>
    <lineage>
        <taxon>Bacteria</taxon>
        <taxon>Candidatus Komeiliibacteriota</taxon>
    </lineage>
</organism>
<sequence>MTVLEVKRKDGESFESLIRRFTRKTIQSGKILQAKKVRFFTKPKSKKEAKETALRRKNITARFEYLKKIGKLDDFESKRGKGR</sequence>
<dbReference type="GO" id="GO:0005840">
    <property type="term" value="C:ribosome"/>
    <property type="evidence" value="ECO:0007669"/>
    <property type="project" value="UniProtKB-KW"/>
</dbReference>
<dbReference type="EMBL" id="MHKQ01000011">
    <property type="protein sequence ID" value="OGY94143.1"/>
    <property type="molecule type" value="Genomic_DNA"/>
</dbReference>
<dbReference type="NCBIfam" id="TIGR00030">
    <property type="entry name" value="S21p"/>
    <property type="match status" value="1"/>
</dbReference>
<name>A0A1G2BYC2_9BACT</name>
<dbReference type="AlphaFoldDB" id="A0A1G2BYC2"/>
<dbReference type="Pfam" id="PF01165">
    <property type="entry name" value="Ribosomal_S21"/>
    <property type="match status" value="1"/>
</dbReference>
<dbReference type="GO" id="GO:0003735">
    <property type="term" value="F:structural constituent of ribosome"/>
    <property type="evidence" value="ECO:0007669"/>
    <property type="project" value="InterPro"/>
</dbReference>
<evidence type="ECO:0000256" key="3">
    <source>
        <dbReference type="ARBA" id="ARBA00023274"/>
    </source>
</evidence>
<protein>
    <recommendedName>
        <fullName evidence="4">Small ribosomal subunit protein bS21</fullName>
    </recommendedName>
</protein>
<proteinExistence type="inferred from homology"/>
<evidence type="ECO:0000256" key="4">
    <source>
        <dbReference type="ARBA" id="ARBA00035135"/>
    </source>
</evidence>
<accession>A0A1G2BYC2</accession>
<dbReference type="GO" id="GO:1990904">
    <property type="term" value="C:ribonucleoprotein complex"/>
    <property type="evidence" value="ECO:0007669"/>
    <property type="project" value="UniProtKB-KW"/>
</dbReference>
<evidence type="ECO:0000256" key="1">
    <source>
        <dbReference type="ARBA" id="ARBA00006640"/>
    </source>
</evidence>
<dbReference type="InterPro" id="IPR001911">
    <property type="entry name" value="Ribosomal_bS21"/>
</dbReference>
<keyword evidence="3" id="KW-0687">Ribonucleoprotein</keyword>
<dbReference type="GO" id="GO:0006412">
    <property type="term" value="P:translation"/>
    <property type="evidence" value="ECO:0007669"/>
    <property type="project" value="InterPro"/>
</dbReference>
<keyword evidence="2 5" id="KW-0689">Ribosomal protein</keyword>
<comment type="similarity">
    <text evidence="1">Belongs to the bacterial ribosomal protein bS21 family.</text>
</comment>
<gene>
    <name evidence="5" type="ORF">A2406_01530</name>
</gene>